<feature type="domain" description="DUF4371" evidence="1">
    <location>
        <begin position="8"/>
        <end position="107"/>
    </location>
</feature>
<dbReference type="Proteomes" id="UP001162156">
    <property type="component" value="Unassembled WGS sequence"/>
</dbReference>
<comment type="caution">
    <text evidence="2">The sequence shown here is derived from an EMBL/GenBank/DDBJ whole genome shotgun (WGS) entry which is preliminary data.</text>
</comment>
<dbReference type="AlphaFoldDB" id="A0AAV8X360"/>
<dbReference type="EMBL" id="JANEYF010003889">
    <property type="protein sequence ID" value="KAJ8933245.1"/>
    <property type="molecule type" value="Genomic_DNA"/>
</dbReference>
<name>A0AAV8X360_9CUCU</name>
<dbReference type="PANTHER" id="PTHR45749:SF21">
    <property type="entry name" value="DUF4371 DOMAIN-CONTAINING PROTEIN"/>
    <property type="match status" value="1"/>
</dbReference>
<gene>
    <name evidence="2" type="ORF">NQ314_014141</name>
</gene>
<evidence type="ECO:0000313" key="3">
    <source>
        <dbReference type="Proteomes" id="UP001162156"/>
    </source>
</evidence>
<organism evidence="2 3">
    <name type="scientific">Rhamnusium bicolor</name>
    <dbReference type="NCBI Taxonomy" id="1586634"/>
    <lineage>
        <taxon>Eukaryota</taxon>
        <taxon>Metazoa</taxon>
        <taxon>Ecdysozoa</taxon>
        <taxon>Arthropoda</taxon>
        <taxon>Hexapoda</taxon>
        <taxon>Insecta</taxon>
        <taxon>Pterygota</taxon>
        <taxon>Neoptera</taxon>
        <taxon>Endopterygota</taxon>
        <taxon>Coleoptera</taxon>
        <taxon>Polyphaga</taxon>
        <taxon>Cucujiformia</taxon>
        <taxon>Chrysomeloidea</taxon>
        <taxon>Cerambycidae</taxon>
        <taxon>Lepturinae</taxon>
        <taxon>Rhagiini</taxon>
        <taxon>Rhamnusium</taxon>
    </lineage>
</organism>
<keyword evidence="3" id="KW-1185">Reference proteome</keyword>
<dbReference type="InterPro" id="IPR025398">
    <property type="entry name" value="DUF4371"/>
</dbReference>
<accession>A0AAV8X360</accession>
<evidence type="ECO:0000259" key="1">
    <source>
        <dbReference type="Pfam" id="PF14291"/>
    </source>
</evidence>
<dbReference type="PANTHER" id="PTHR45749">
    <property type="match status" value="1"/>
</dbReference>
<evidence type="ECO:0000313" key="2">
    <source>
        <dbReference type="EMBL" id="KAJ8933245.1"/>
    </source>
</evidence>
<reference evidence="2" key="1">
    <citation type="journal article" date="2023" name="Insect Mol. Biol.">
        <title>Genome sequencing provides insights into the evolution of gene families encoding plant cell wall-degrading enzymes in longhorned beetles.</title>
        <authorList>
            <person name="Shin N.R."/>
            <person name="Okamura Y."/>
            <person name="Kirsch R."/>
            <person name="Pauchet Y."/>
        </authorList>
    </citation>
    <scope>NUCLEOTIDE SEQUENCE</scope>
    <source>
        <strain evidence="2">RBIC_L_NR</strain>
    </source>
</reference>
<proteinExistence type="predicted"/>
<sequence length="129" mass="14779">MAIRGKESEEGNFKDLLKFRFGSGDLVLSEHLGTCRKSAKYTSHQVQNELIEICGNIVRKNIVKEVNRSEGFSLLADESADIFGKEQLSIGVRFVDALNNIREEFLRFTELVRMYGRKNHCGNNSFYRV</sequence>
<dbReference type="Pfam" id="PF14291">
    <property type="entry name" value="DUF4371"/>
    <property type="match status" value="1"/>
</dbReference>
<protein>
    <recommendedName>
        <fullName evidence="1">DUF4371 domain-containing protein</fullName>
    </recommendedName>
</protein>